<keyword evidence="2" id="KW-0479">Metal-binding</keyword>
<dbReference type="AlphaFoldDB" id="A0A2P5HNZ5"/>
<sequence>MATNGAHVNGTLFTPDKYPDFPKDVPSVKLETFSLAELEKGDRALEEKLFETCKERGFFYLDLNGSSRDSMGSDCDEIARLAEKVFKLPLEVREQYGPTVNIFGEADQLIQSSFKQVGATKTDANGTPDTACFLNIAKDRILDNTDRWKYPQLVLDHKDLLARYMCNAHWTGLKILSILAERLGLPSDGFACYHRLTEESGDHVRMTHGPPRRTAELPEIQTPGHTDFGTITILFNWLGGLQVWSDPSRGGFANVVDPESSAGPGGDDDDDDDGERPRWLWVQPPPPNHAIVNLADAAVKWTGGVLCSGRHRVVPAPGEQGKFDRYSVVYFVRPEDKAVLKRLEAPGIPKLEPGEKEEEITAKEWILKQARGLGQQLATK</sequence>
<dbReference type="STRING" id="158607.A0A2P5HNZ5"/>
<proteinExistence type="inferred from homology"/>
<dbReference type="Pfam" id="PF03171">
    <property type="entry name" value="2OG-FeII_Oxy"/>
    <property type="match status" value="1"/>
</dbReference>
<evidence type="ECO:0000259" key="4">
    <source>
        <dbReference type="PROSITE" id="PS51471"/>
    </source>
</evidence>
<keyword evidence="6" id="KW-1185">Reference proteome</keyword>
<dbReference type="Proteomes" id="UP000094444">
    <property type="component" value="Unassembled WGS sequence"/>
</dbReference>
<evidence type="ECO:0000256" key="1">
    <source>
        <dbReference type="ARBA" id="ARBA00008056"/>
    </source>
</evidence>
<dbReference type="GO" id="GO:0046872">
    <property type="term" value="F:metal ion binding"/>
    <property type="evidence" value="ECO:0007669"/>
    <property type="project" value="UniProtKB-KW"/>
</dbReference>
<dbReference type="InParanoid" id="A0A2P5HNZ5"/>
<dbReference type="InterPro" id="IPR026992">
    <property type="entry name" value="DIOX_N"/>
</dbReference>
<dbReference type="Pfam" id="PF14226">
    <property type="entry name" value="DIOX_N"/>
    <property type="match status" value="1"/>
</dbReference>
<dbReference type="GO" id="GO:0016491">
    <property type="term" value="F:oxidoreductase activity"/>
    <property type="evidence" value="ECO:0007669"/>
    <property type="project" value="UniProtKB-KW"/>
</dbReference>
<gene>
    <name evidence="5" type="ORF">DHEL01_v209645</name>
</gene>
<keyword evidence="2" id="KW-0408">Iron</keyword>
<evidence type="ECO:0000313" key="5">
    <source>
        <dbReference type="EMBL" id="POS71957.1"/>
    </source>
</evidence>
<dbReference type="SUPFAM" id="SSF51197">
    <property type="entry name" value="Clavaminate synthase-like"/>
    <property type="match status" value="1"/>
</dbReference>
<evidence type="ECO:0000313" key="6">
    <source>
        <dbReference type="Proteomes" id="UP000094444"/>
    </source>
</evidence>
<dbReference type="PANTHER" id="PTHR47990">
    <property type="entry name" value="2-OXOGLUTARATE (2OG) AND FE(II)-DEPENDENT OXYGENASE SUPERFAMILY PROTEIN-RELATED"/>
    <property type="match status" value="1"/>
</dbReference>
<feature type="region of interest" description="Disordered" evidence="3">
    <location>
        <begin position="252"/>
        <end position="284"/>
    </location>
</feature>
<dbReference type="PROSITE" id="PS51471">
    <property type="entry name" value="FE2OG_OXY"/>
    <property type="match status" value="1"/>
</dbReference>
<feature type="domain" description="Fe2OG dioxygenase" evidence="4">
    <location>
        <begin position="200"/>
        <end position="334"/>
    </location>
</feature>
<dbReference type="EMBL" id="MAVT02001124">
    <property type="protein sequence ID" value="POS71957.1"/>
    <property type="molecule type" value="Genomic_DNA"/>
</dbReference>
<evidence type="ECO:0000256" key="3">
    <source>
        <dbReference type="SAM" id="MobiDB-lite"/>
    </source>
</evidence>
<evidence type="ECO:0000256" key="2">
    <source>
        <dbReference type="RuleBase" id="RU003682"/>
    </source>
</evidence>
<comment type="caution">
    <text evidence="5">The sequence shown here is derived from an EMBL/GenBank/DDBJ whole genome shotgun (WGS) entry which is preliminary data.</text>
</comment>
<dbReference type="InterPro" id="IPR044861">
    <property type="entry name" value="IPNS-like_FE2OG_OXY"/>
</dbReference>
<name>A0A2P5HNZ5_DIAHE</name>
<dbReference type="GO" id="GO:0044283">
    <property type="term" value="P:small molecule biosynthetic process"/>
    <property type="evidence" value="ECO:0007669"/>
    <property type="project" value="UniProtKB-ARBA"/>
</dbReference>
<protein>
    <recommendedName>
        <fullName evidence="4">Fe2OG dioxygenase domain-containing protein</fullName>
    </recommendedName>
</protein>
<dbReference type="OrthoDB" id="288590at2759"/>
<keyword evidence="2" id="KW-0560">Oxidoreductase</keyword>
<accession>A0A2P5HNZ5</accession>
<dbReference type="InterPro" id="IPR005123">
    <property type="entry name" value="Oxoglu/Fe-dep_dioxygenase_dom"/>
</dbReference>
<reference evidence="5" key="1">
    <citation type="submission" date="2017-09" db="EMBL/GenBank/DDBJ databases">
        <title>Polyketide synthases of a Diaporthe helianthi virulent isolate.</title>
        <authorList>
            <person name="Baroncelli R."/>
        </authorList>
    </citation>
    <scope>NUCLEOTIDE SEQUENCE [LARGE SCALE GENOMIC DNA]</scope>
    <source>
        <strain evidence="5">7/96</strain>
    </source>
</reference>
<dbReference type="InterPro" id="IPR050231">
    <property type="entry name" value="Iron_ascorbate_oxido_reductase"/>
</dbReference>
<organism evidence="5 6">
    <name type="scientific">Diaporthe helianthi</name>
    <dbReference type="NCBI Taxonomy" id="158607"/>
    <lineage>
        <taxon>Eukaryota</taxon>
        <taxon>Fungi</taxon>
        <taxon>Dikarya</taxon>
        <taxon>Ascomycota</taxon>
        <taxon>Pezizomycotina</taxon>
        <taxon>Sordariomycetes</taxon>
        <taxon>Sordariomycetidae</taxon>
        <taxon>Diaporthales</taxon>
        <taxon>Diaporthaceae</taxon>
        <taxon>Diaporthe</taxon>
    </lineage>
</organism>
<comment type="similarity">
    <text evidence="1 2">Belongs to the iron/ascorbate-dependent oxidoreductase family.</text>
</comment>
<dbReference type="InterPro" id="IPR027443">
    <property type="entry name" value="IPNS-like_sf"/>
</dbReference>
<dbReference type="Gene3D" id="2.60.120.330">
    <property type="entry name" value="B-lactam Antibiotic, Isopenicillin N Synthase, Chain"/>
    <property type="match status" value="1"/>
</dbReference>